<dbReference type="InterPro" id="IPR004103">
    <property type="entry name" value="Lyase_8_C"/>
</dbReference>
<evidence type="ECO:0000256" key="1">
    <source>
        <dbReference type="ARBA" id="ARBA00006699"/>
    </source>
</evidence>
<dbReference type="InterPro" id="IPR038970">
    <property type="entry name" value="Lyase_8"/>
</dbReference>
<comment type="caution">
    <text evidence="8">The sequence shown here is derived from an EMBL/GenBank/DDBJ whole genome shotgun (WGS) entry which is preliminary data.</text>
</comment>
<dbReference type="Pfam" id="PF02368">
    <property type="entry name" value="Big_2"/>
    <property type="match status" value="3"/>
</dbReference>
<name>A0A1V4HQL8_9BACL</name>
<dbReference type="Gene3D" id="2.70.98.10">
    <property type="match status" value="1"/>
</dbReference>
<dbReference type="InterPro" id="IPR003159">
    <property type="entry name" value="Lyase_8_central_dom"/>
</dbReference>
<evidence type="ECO:0000256" key="3">
    <source>
        <dbReference type="ARBA" id="ARBA00023239"/>
    </source>
</evidence>
<feature type="domain" description="SLH" evidence="7">
    <location>
        <begin position="1701"/>
        <end position="1757"/>
    </location>
</feature>
<evidence type="ECO:0000313" key="8">
    <source>
        <dbReference type="EMBL" id="OPH60005.1"/>
    </source>
</evidence>
<dbReference type="Proteomes" id="UP000190626">
    <property type="component" value="Unassembled WGS sequence"/>
</dbReference>
<keyword evidence="3" id="KW-0456">Lyase</keyword>
<dbReference type="PANTHER" id="PTHR38481:SF1">
    <property type="entry name" value="HYALURONATE LYASE"/>
    <property type="match status" value="1"/>
</dbReference>
<dbReference type="Gene3D" id="2.60.40.10">
    <property type="entry name" value="Immunoglobulins"/>
    <property type="match status" value="1"/>
</dbReference>
<dbReference type="GO" id="GO:0030246">
    <property type="term" value="F:carbohydrate binding"/>
    <property type="evidence" value="ECO:0007669"/>
    <property type="project" value="InterPro"/>
</dbReference>
<evidence type="ECO:0000256" key="2">
    <source>
        <dbReference type="ARBA" id="ARBA00022729"/>
    </source>
</evidence>
<dbReference type="InterPro" id="IPR003343">
    <property type="entry name" value="Big_2"/>
</dbReference>
<dbReference type="InterPro" id="IPR013783">
    <property type="entry name" value="Ig-like_fold"/>
</dbReference>
<evidence type="ECO:0000259" key="7">
    <source>
        <dbReference type="PROSITE" id="PS51272"/>
    </source>
</evidence>
<dbReference type="Pfam" id="PF00395">
    <property type="entry name" value="SLH"/>
    <property type="match status" value="3"/>
</dbReference>
<dbReference type="InterPro" id="IPR008964">
    <property type="entry name" value="Invasin/intimin_cell_adhesion"/>
</dbReference>
<dbReference type="OrthoDB" id="6636047at2"/>
<dbReference type="Pfam" id="PF02884">
    <property type="entry name" value="Lyase_8_C"/>
    <property type="match status" value="1"/>
</dbReference>
<gene>
    <name evidence="8" type="ORF">BC351_19010</name>
</gene>
<dbReference type="InterPro" id="IPR008929">
    <property type="entry name" value="Chondroitin_lyas"/>
</dbReference>
<dbReference type="GO" id="GO:0005576">
    <property type="term" value="C:extracellular region"/>
    <property type="evidence" value="ECO:0007669"/>
    <property type="project" value="InterPro"/>
</dbReference>
<dbReference type="GO" id="GO:0016837">
    <property type="term" value="F:carbon-oxygen lyase activity, acting on polysaccharides"/>
    <property type="evidence" value="ECO:0007669"/>
    <property type="project" value="UniProtKB-ARBA"/>
</dbReference>
<accession>A0A1V4HQL8</accession>
<dbReference type="SMART" id="SM00060">
    <property type="entry name" value="FN3"/>
    <property type="match status" value="1"/>
</dbReference>
<keyword evidence="2" id="KW-0732">Signal</keyword>
<dbReference type="Pfam" id="PF08124">
    <property type="entry name" value="Lyase_8_N"/>
    <property type="match status" value="1"/>
</dbReference>
<dbReference type="InterPro" id="IPR014718">
    <property type="entry name" value="GH-type_carb-bd"/>
</dbReference>
<dbReference type="SUPFAM" id="SSF49373">
    <property type="entry name" value="Invasin/intimin cell-adhesion fragments"/>
    <property type="match status" value="3"/>
</dbReference>
<dbReference type="InterPro" id="IPR003961">
    <property type="entry name" value="FN3_dom"/>
</dbReference>
<dbReference type="SUPFAM" id="SSF49863">
    <property type="entry name" value="Hyaluronate lyase-like, C-terminal domain"/>
    <property type="match status" value="1"/>
</dbReference>
<dbReference type="Gene3D" id="2.60.220.10">
    <property type="entry name" value="Polysaccharide lyase family 8-like, C-terminal"/>
    <property type="match status" value="1"/>
</dbReference>
<dbReference type="Gene3D" id="2.60.40.1080">
    <property type="match status" value="3"/>
</dbReference>
<reference evidence="9" key="1">
    <citation type="submission" date="2016-07" db="EMBL/GenBank/DDBJ databases">
        <authorList>
            <person name="Florea S."/>
            <person name="Webb J.S."/>
            <person name="Jaromczyk J."/>
            <person name="Schardl C.L."/>
        </authorList>
    </citation>
    <scope>NUCLEOTIDE SEQUENCE [LARGE SCALE GENOMIC DNA]</scope>
    <source>
        <strain evidence="9">CY1</strain>
    </source>
</reference>
<dbReference type="PANTHER" id="PTHR38481">
    <property type="entry name" value="HYALURONATE LYASE"/>
    <property type="match status" value="1"/>
</dbReference>
<feature type="region of interest" description="Disordered" evidence="5">
    <location>
        <begin position="1371"/>
        <end position="1398"/>
    </location>
</feature>
<proteinExistence type="inferred from homology"/>
<dbReference type="STRING" id="1469647.BC351_19010"/>
<evidence type="ECO:0000256" key="5">
    <source>
        <dbReference type="SAM" id="MobiDB-lite"/>
    </source>
</evidence>
<dbReference type="Pfam" id="PF00041">
    <property type="entry name" value="fn3"/>
    <property type="match status" value="1"/>
</dbReference>
<evidence type="ECO:0000313" key="9">
    <source>
        <dbReference type="Proteomes" id="UP000190626"/>
    </source>
</evidence>
<dbReference type="EMBL" id="MBTG01000005">
    <property type="protein sequence ID" value="OPH60005.1"/>
    <property type="molecule type" value="Genomic_DNA"/>
</dbReference>
<feature type="active site" evidence="4">
    <location>
        <position position="729"/>
    </location>
</feature>
<dbReference type="InterPro" id="IPR036116">
    <property type="entry name" value="FN3_sf"/>
</dbReference>
<dbReference type="SUPFAM" id="SSF49265">
    <property type="entry name" value="Fibronectin type III"/>
    <property type="match status" value="1"/>
</dbReference>
<dbReference type="RefSeq" id="WP_079410150.1">
    <property type="nucleotide sequence ID" value="NZ_MBTG01000005.1"/>
</dbReference>
<evidence type="ECO:0000259" key="6">
    <source>
        <dbReference type="PROSITE" id="PS50853"/>
    </source>
</evidence>
<evidence type="ECO:0000256" key="4">
    <source>
        <dbReference type="PIRSR" id="PIRSR638970-1"/>
    </source>
</evidence>
<dbReference type="InterPro" id="IPR001119">
    <property type="entry name" value="SLH_dom"/>
</dbReference>
<protein>
    <recommendedName>
        <fullName evidence="10">Hyaluronate lyase</fullName>
    </recommendedName>
</protein>
<evidence type="ECO:0008006" key="10">
    <source>
        <dbReference type="Google" id="ProtNLM"/>
    </source>
</evidence>
<keyword evidence="9" id="KW-1185">Reference proteome</keyword>
<comment type="similarity">
    <text evidence="1">Belongs to the polysaccharide lyase 8 family.</text>
</comment>
<feature type="domain" description="SLH" evidence="7">
    <location>
        <begin position="1634"/>
        <end position="1697"/>
    </location>
</feature>
<dbReference type="GO" id="GO:0005975">
    <property type="term" value="P:carbohydrate metabolic process"/>
    <property type="evidence" value="ECO:0007669"/>
    <property type="project" value="InterPro"/>
</dbReference>
<dbReference type="PROSITE" id="PS50853">
    <property type="entry name" value="FN3"/>
    <property type="match status" value="1"/>
</dbReference>
<feature type="active site" evidence="4">
    <location>
        <position position="792"/>
    </location>
</feature>
<dbReference type="Pfam" id="PF02278">
    <property type="entry name" value="Lyase_8"/>
    <property type="match status" value="1"/>
</dbReference>
<dbReference type="InterPro" id="IPR012970">
    <property type="entry name" value="Lyase_8_alpha_N"/>
</dbReference>
<dbReference type="PROSITE" id="PS51272">
    <property type="entry name" value="SLH"/>
    <property type="match status" value="3"/>
</dbReference>
<dbReference type="Gene3D" id="1.50.10.100">
    <property type="entry name" value="Chondroitin AC/alginate lyase"/>
    <property type="match status" value="1"/>
</dbReference>
<dbReference type="SUPFAM" id="SSF74650">
    <property type="entry name" value="Galactose mutarotase-like"/>
    <property type="match status" value="1"/>
</dbReference>
<organism evidence="8 9">
    <name type="scientific">Paenibacillus ferrarius</name>
    <dbReference type="NCBI Taxonomy" id="1469647"/>
    <lineage>
        <taxon>Bacteria</taxon>
        <taxon>Bacillati</taxon>
        <taxon>Bacillota</taxon>
        <taxon>Bacilli</taxon>
        <taxon>Bacillales</taxon>
        <taxon>Paenibacillaceae</taxon>
        <taxon>Paenibacillus</taxon>
    </lineage>
</organism>
<feature type="domain" description="Fibronectin type-III" evidence="6">
    <location>
        <begin position="1284"/>
        <end position="1371"/>
    </location>
</feature>
<feature type="domain" description="SLH" evidence="7">
    <location>
        <begin position="1573"/>
        <end position="1633"/>
    </location>
</feature>
<dbReference type="SUPFAM" id="SSF48230">
    <property type="entry name" value="Chondroitin AC/alginate lyase"/>
    <property type="match status" value="1"/>
</dbReference>
<feature type="active site" evidence="4">
    <location>
        <position position="738"/>
    </location>
</feature>
<dbReference type="InterPro" id="IPR011013">
    <property type="entry name" value="Gal_mutarotase_sf_dom"/>
</dbReference>
<dbReference type="InterPro" id="IPR011071">
    <property type="entry name" value="Lyase_8-like_C"/>
</dbReference>
<sequence>MRLLIRKCLAGVLVLMIFFSLWISPSHGGLSVAKAAATVHVHVNYDESTTAKNTKLYSGTTYNGTIGGAWGIYSSAANTDYLMMEQAPLRSDYSLKIVSNATNINTGRNNLGGATTGSTGISGNLVFEASVNMNSTQHRRDIQFRSLNAPVPATTTTNVSVISFDNTGKIKDANNQVLANYEANSWYRLKLFVDNAARKVTYFVNDQYLGECSLPAAWLNIRHIYLYQYFKAGVQGEWYVDDLKLSDYVPVTGIKVSPDALELSETTSSTITALTVPTDASDQRLLWSIDDPTVATVTYGRISAVKEGNTTVTVSTYGGAYAKIIPITVVKPILLENIALPNQASLVEGKSLSLPVIFQPENATNTKLNWHSSDTNIATVNASGVVTGLAEGNTMITATSDLDATITSHTSVTVTRFVPLTSVSFTNAPLQMTNYDTFQLEAFVEPANATDKLLTWQSNNPGVIRVDENGSLRALKLGVATITATSSNSKQASATIEVKAPELKDPQEYDKIRIRWKETLTGKDSLDLDNREVRNRIEANAAKAQMYWDSMQISGTRTTLWADLPSSTTDSTYVVDHYTRLKAMAQSFATKGTSLYNNPDLKADILQAMNWMLDHLYTNTGIEFGNWWNWDIGTPTRLADILIFMYDELTPEQILKNTASIDHFIGDVSLPTFTQQGANRSDIMLIETRMGLVEKNYDRLIHARDGLTPLFDYVTTGDGFYEDGSFIQHGTVPYTGSYGEVLINGMGNLLLLLNGSTWQPVVPEVEHVYRWIKEGYAPVMYKGQILDMTRGRAIVREGLDAYGSAKNILIGISRIAQTASEERAAYLKSFIKYHVQFLLARGLSYDQLPLDLGDTIKGWMEDPTIQPIDELPEHFEMNAMARSVHASDGYLFGVSKSSKRIATYELTNGENAKGWYTGDGMTYLYNNDLSQYTDHYWQTINWYRLPGTTVVVRPRASDQYQYGDGETAPANSWAGGAVLGQYGVTGMNLIQNGTQMKANKSWFTFDNEIVALGSDISSTDNKNVETIVEQRKLKENNANELYVNGELKNGFFEEETLEHPEWVHLQGNVAGADVGYVFPGTQSLQFMRTEQEGRYSDTSLSNPPSSTVPSELLKNNFLTMWFDHGSNPSHDTYQYAILPNASKSESSVYASSPDYTVLANSQDVQAVRENKLGITGFNFWKDKVTTLDGLTSNSKASVMMKGNKYTGAYEIAVADPTLENKGYIELELDKSAQNVISKDDRIEILQLSPKLKLKVNVKDTMGKSQLVSMQMVPEPDTAAPTWGHAAQMTISDVTSSKVTLNWTPAVDDIEVTEYQIQWEDEQSLLVSGQRHNQQIEGLLPNHLYTFHVKAKDLAGNWSAESLVVTVRTLNKPAEPEEETGSSPADPKQTESEPTAQPAKVIVKDGKAKVDVEQGTNAVSVPTAQIPSLPLEVHLETAQITILPEILKVLKEKAGGDGSQTILDIIARPILESYLTHNGVKDPTVDVYLASPAIEFSLSLRSDEGKIWLAKELQSSVQLVLPFDPTGKDPALLGVYCYDKASGKWEYVGGKIDLSSKEVTFTPDQPGIYAMLEFHKKFEDVPETHWAFRGVQVLTAKHIIEGITSGEFNPNGITTRAQFTALLVRSLHLKKQATWTSNFEDVQQDAWYAQDVAAASQTGLVSGVTEQTFDPNAEMTREQMAILLVRAYEYLNGSYTSIHRKLESYTDQREISTWALEDVNKAIELGILSGLSNERFSPSSTALRMETAEALYNFLMKK</sequence>
<dbReference type="SMART" id="SM00635">
    <property type="entry name" value="BID_2"/>
    <property type="match status" value="3"/>
</dbReference>
<dbReference type="CDD" id="cd00063">
    <property type="entry name" value="FN3"/>
    <property type="match status" value="1"/>
</dbReference>
<dbReference type="CDD" id="cd01083">
    <property type="entry name" value="GAG_Lyase"/>
    <property type="match status" value="1"/>
</dbReference>